<keyword evidence="6" id="KW-0800">Toxin</keyword>
<dbReference type="Gene3D" id="1.25.40.20">
    <property type="entry name" value="Ankyrin repeat-containing domain"/>
    <property type="match status" value="1"/>
</dbReference>
<dbReference type="EMBL" id="BGPR01024301">
    <property type="protein sequence ID" value="GBN92298.1"/>
    <property type="molecule type" value="Genomic_DNA"/>
</dbReference>
<organism evidence="13 14">
    <name type="scientific">Araneus ventricosus</name>
    <name type="common">Orbweaver spider</name>
    <name type="synonym">Epeira ventricosa</name>
    <dbReference type="NCBI Taxonomy" id="182803"/>
    <lineage>
        <taxon>Eukaryota</taxon>
        <taxon>Metazoa</taxon>
        <taxon>Ecdysozoa</taxon>
        <taxon>Arthropoda</taxon>
        <taxon>Chelicerata</taxon>
        <taxon>Arachnida</taxon>
        <taxon>Araneae</taxon>
        <taxon>Araneomorphae</taxon>
        <taxon>Entelegynae</taxon>
        <taxon>Araneoidea</taxon>
        <taxon>Araneidae</taxon>
        <taxon>Araneus</taxon>
    </lineage>
</organism>
<evidence type="ECO:0000313" key="14">
    <source>
        <dbReference type="Proteomes" id="UP000499080"/>
    </source>
</evidence>
<keyword evidence="5" id="KW-1052">Target cell membrane</keyword>
<evidence type="ECO:0000256" key="5">
    <source>
        <dbReference type="ARBA" id="ARBA00022537"/>
    </source>
</evidence>
<name>A0A4Y2SV87_ARAVE</name>
<evidence type="ECO:0000313" key="13">
    <source>
        <dbReference type="EMBL" id="GBN92298.1"/>
    </source>
</evidence>
<evidence type="ECO:0000256" key="2">
    <source>
        <dbReference type="ARBA" id="ARBA00004613"/>
    </source>
</evidence>
<dbReference type="Proteomes" id="UP000499080">
    <property type="component" value="Unassembled WGS sequence"/>
</dbReference>
<dbReference type="PANTHER" id="PTHR24126:SF14">
    <property type="entry name" value="ANK_REP_REGION DOMAIN-CONTAINING PROTEIN"/>
    <property type="match status" value="1"/>
</dbReference>
<dbReference type="InterPro" id="IPR002110">
    <property type="entry name" value="Ankyrin_rpt"/>
</dbReference>
<accession>A0A4Y2SV87</accession>
<reference evidence="13 14" key="1">
    <citation type="journal article" date="2019" name="Sci. Rep.">
        <title>Orb-weaving spider Araneus ventricosus genome elucidates the spidroin gene catalogue.</title>
        <authorList>
            <person name="Kono N."/>
            <person name="Nakamura H."/>
            <person name="Ohtoshi R."/>
            <person name="Moran D.A.P."/>
            <person name="Shinohara A."/>
            <person name="Yoshida Y."/>
            <person name="Fujiwara M."/>
            <person name="Mori M."/>
            <person name="Tomita M."/>
            <person name="Arakawa K."/>
        </authorList>
    </citation>
    <scope>NUCLEOTIDE SEQUENCE [LARGE SCALE GENOMIC DNA]</scope>
</reference>
<dbReference type="GO" id="GO:0006887">
    <property type="term" value="P:exocytosis"/>
    <property type="evidence" value="ECO:0007669"/>
    <property type="project" value="UniProtKB-KW"/>
</dbReference>
<dbReference type="AlphaFoldDB" id="A0A4Y2SV87"/>
<dbReference type="PANTHER" id="PTHR24126">
    <property type="entry name" value="ANKYRIN REPEAT, PH AND SEC7 DOMAIN CONTAINING PROTEIN SECG-RELATED"/>
    <property type="match status" value="1"/>
</dbReference>
<dbReference type="SMART" id="SM00248">
    <property type="entry name" value="ANK"/>
    <property type="match status" value="1"/>
</dbReference>
<keyword evidence="11" id="KW-0472">Membrane</keyword>
<dbReference type="InterPro" id="IPR036770">
    <property type="entry name" value="Ankyrin_rpt-contain_sf"/>
</dbReference>
<keyword evidence="7" id="KW-0528">Neurotoxin</keyword>
<sequence>MQLKPDRDIVQLLLKKGADIRASDTMKSSTLHFLIRGGLSDLLTPEEKNVKSSDSYGLTLLHEAASAGDQKLVEYCIENNCDINARTNTGLTARI</sequence>
<keyword evidence="8" id="KW-0677">Repeat</keyword>
<evidence type="ECO:0000256" key="10">
    <source>
        <dbReference type="ARBA" id="ARBA00023043"/>
    </source>
</evidence>
<evidence type="ECO:0000256" key="12">
    <source>
        <dbReference type="PROSITE-ProRule" id="PRU00023"/>
    </source>
</evidence>
<evidence type="ECO:0000256" key="7">
    <source>
        <dbReference type="ARBA" id="ARBA00022699"/>
    </source>
</evidence>
<evidence type="ECO:0000256" key="6">
    <source>
        <dbReference type="ARBA" id="ARBA00022656"/>
    </source>
</evidence>
<keyword evidence="10 12" id="KW-0040">ANK repeat</keyword>
<evidence type="ECO:0000256" key="9">
    <source>
        <dbReference type="ARBA" id="ARBA00023028"/>
    </source>
</evidence>
<dbReference type="GO" id="GO:0044218">
    <property type="term" value="C:other organism cell membrane"/>
    <property type="evidence" value="ECO:0007669"/>
    <property type="project" value="UniProtKB-KW"/>
</dbReference>
<dbReference type="PROSITE" id="PS50088">
    <property type="entry name" value="ANK_REPEAT"/>
    <property type="match status" value="1"/>
</dbReference>
<comment type="caution">
    <text evidence="13">The sequence shown here is derived from an EMBL/GenBank/DDBJ whole genome shotgun (WGS) entry which is preliminary data.</text>
</comment>
<keyword evidence="11" id="KW-1053">Target membrane</keyword>
<evidence type="ECO:0000256" key="8">
    <source>
        <dbReference type="ARBA" id="ARBA00022737"/>
    </source>
</evidence>
<proteinExistence type="predicted"/>
<gene>
    <name evidence="13" type="ORF">AVEN_66328_1</name>
</gene>
<dbReference type="PROSITE" id="PS50297">
    <property type="entry name" value="ANK_REP_REGION"/>
    <property type="match status" value="1"/>
</dbReference>
<dbReference type="OrthoDB" id="6596655at2759"/>
<keyword evidence="9" id="KW-0638">Presynaptic neurotoxin</keyword>
<protein>
    <submittedName>
        <fullName evidence="13">Uncharacterized protein</fullName>
    </submittedName>
</protein>
<evidence type="ECO:0000256" key="1">
    <source>
        <dbReference type="ARBA" id="ARBA00004175"/>
    </source>
</evidence>
<evidence type="ECO:0000256" key="3">
    <source>
        <dbReference type="ARBA" id="ARBA00022483"/>
    </source>
</evidence>
<dbReference type="SUPFAM" id="SSF48403">
    <property type="entry name" value="Ankyrin repeat"/>
    <property type="match status" value="1"/>
</dbReference>
<evidence type="ECO:0000256" key="4">
    <source>
        <dbReference type="ARBA" id="ARBA00022525"/>
    </source>
</evidence>
<dbReference type="GO" id="GO:0005576">
    <property type="term" value="C:extracellular region"/>
    <property type="evidence" value="ECO:0007669"/>
    <property type="project" value="UniProtKB-SubCell"/>
</dbReference>
<dbReference type="GO" id="GO:0044231">
    <property type="term" value="C:host cell presynaptic membrane"/>
    <property type="evidence" value="ECO:0007669"/>
    <property type="project" value="UniProtKB-KW"/>
</dbReference>
<dbReference type="GO" id="GO:0090729">
    <property type="term" value="F:toxin activity"/>
    <property type="evidence" value="ECO:0007669"/>
    <property type="project" value="UniProtKB-KW"/>
</dbReference>
<evidence type="ECO:0000256" key="11">
    <source>
        <dbReference type="ARBA" id="ARBA00023298"/>
    </source>
</evidence>
<keyword evidence="3" id="KW-0268">Exocytosis</keyword>
<feature type="repeat" description="ANK" evidence="12">
    <location>
        <begin position="56"/>
        <end position="88"/>
    </location>
</feature>
<comment type="subcellular location">
    <subcellularLocation>
        <location evidence="2">Secreted</location>
    </subcellularLocation>
    <subcellularLocation>
        <location evidence="1">Target cell membrane</location>
    </subcellularLocation>
</comment>
<keyword evidence="4" id="KW-0964">Secreted</keyword>
<keyword evidence="14" id="KW-1185">Reference proteome</keyword>
<dbReference type="Pfam" id="PF12796">
    <property type="entry name" value="Ank_2"/>
    <property type="match status" value="1"/>
</dbReference>